<protein>
    <recommendedName>
        <fullName evidence="2">DUF2470 domain-containing protein</fullName>
    </recommendedName>
</protein>
<evidence type="ECO:0000313" key="3">
    <source>
        <dbReference type="EMBL" id="GMK59795.1"/>
    </source>
</evidence>
<feature type="transmembrane region" description="Helical" evidence="1">
    <location>
        <begin position="158"/>
        <end position="176"/>
    </location>
</feature>
<dbReference type="Proteomes" id="UP001222932">
    <property type="component" value="Unassembled WGS sequence"/>
</dbReference>
<proteinExistence type="predicted"/>
<comment type="caution">
    <text evidence="3">The sequence shown here is derived from an EMBL/GenBank/DDBJ whole genome shotgun (WGS) entry which is preliminary data.</text>
</comment>
<gene>
    <name evidence="3" type="ORF">CspeluHIS016_0900120</name>
</gene>
<name>A0AAD3YE14_9TREE</name>
<keyword evidence="1" id="KW-0812">Transmembrane</keyword>
<keyword evidence="1" id="KW-1133">Transmembrane helix</keyword>
<dbReference type="EMBL" id="BTCM01000009">
    <property type="protein sequence ID" value="GMK59795.1"/>
    <property type="molecule type" value="Genomic_DNA"/>
</dbReference>
<keyword evidence="4" id="KW-1185">Reference proteome</keyword>
<dbReference type="AlphaFoldDB" id="A0AAD3YE14"/>
<accession>A0AAD3YE14</accession>
<reference evidence="3" key="1">
    <citation type="journal article" date="2023" name="BMC Genomics">
        <title>Chromosome-level genome assemblies of Cutaneotrichosporon spp. (Trichosporonales, Basidiomycota) reveal imbalanced evolution between nucleotide sequences and chromosome synteny.</title>
        <authorList>
            <person name="Kobayashi Y."/>
            <person name="Kayamori A."/>
            <person name="Aoki K."/>
            <person name="Shiwa Y."/>
            <person name="Matsutani M."/>
            <person name="Fujita N."/>
            <person name="Sugita T."/>
            <person name="Iwasaki W."/>
            <person name="Tanaka N."/>
            <person name="Takashima M."/>
        </authorList>
    </citation>
    <scope>NUCLEOTIDE SEQUENCE</scope>
    <source>
        <strain evidence="3">HIS016</strain>
    </source>
</reference>
<evidence type="ECO:0000256" key="1">
    <source>
        <dbReference type="SAM" id="Phobius"/>
    </source>
</evidence>
<evidence type="ECO:0000259" key="2">
    <source>
        <dbReference type="Pfam" id="PF10615"/>
    </source>
</evidence>
<feature type="domain" description="DUF2470" evidence="2">
    <location>
        <begin position="17"/>
        <end position="95"/>
    </location>
</feature>
<feature type="transmembrane region" description="Helical" evidence="1">
    <location>
        <begin position="119"/>
        <end position="138"/>
    </location>
</feature>
<keyword evidence="1" id="KW-0472">Membrane</keyword>
<dbReference type="Pfam" id="PF10615">
    <property type="entry name" value="DUF2470"/>
    <property type="match status" value="1"/>
</dbReference>
<organism evidence="3 4">
    <name type="scientific">Cutaneotrichosporon spelunceum</name>
    <dbReference type="NCBI Taxonomy" id="1672016"/>
    <lineage>
        <taxon>Eukaryota</taxon>
        <taxon>Fungi</taxon>
        <taxon>Dikarya</taxon>
        <taxon>Basidiomycota</taxon>
        <taxon>Agaricomycotina</taxon>
        <taxon>Tremellomycetes</taxon>
        <taxon>Trichosporonales</taxon>
        <taxon>Trichosporonaceae</taxon>
        <taxon>Cutaneotrichosporon</taxon>
    </lineage>
</organism>
<sequence length="249" mass="28446">MSGRMAAAETEVYKVIGIMNNQPDVLIAIVKSYLPDDPKTKGHLGDLYIMDVDKDGTYFRVCLRPPPTREEVEVKIPLDPPVKTGFDVRPRLFAMREQVRNKYKIPSHPKIDYFKTPPMFPFTLPLFSALMFLLVLYFGEGKNELIDQARQWIGERAGFSTITLATYFSAVMHLLAEPALMIWMTGRHGVPIGPRLKWLAWNVAVGWGAIDEFFECTLYEKVRHVYKQTDVGDVGPYVKTNVSEEKKTQ</sequence>
<reference evidence="3" key="2">
    <citation type="submission" date="2023-06" db="EMBL/GenBank/DDBJ databases">
        <authorList>
            <person name="Kobayashi Y."/>
            <person name="Kayamori A."/>
            <person name="Aoki K."/>
            <person name="Shiwa Y."/>
            <person name="Fujita N."/>
            <person name="Sugita T."/>
            <person name="Iwasaki W."/>
            <person name="Tanaka N."/>
            <person name="Takashima M."/>
        </authorList>
    </citation>
    <scope>NUCLEOTIDE SEQUENCE</scope>
    <source>
        <strain evidence="3">HIS016</strain>
    </source>
</reference>
<evidence type="ECO:0000313" key="4">
    <source>
        <dbReference type="Proteomes" id="UP001222932"/>
    </source>
</evidence>
<dbReference type="InterPro" id="IPR019595">
    <property type="entry name" value="DUF2470"/>
</dbReference>